<dbReference type="InterPro" id="IPR029063">
    <property type="entry name" value="SAM-dependent_MTases_sf"/>
</dbReference>
<feature type="domain" description="MnmC-like methyltransferase" evidence="1">
    <location>
        <begin position="116"/>
        <end position="204"/>
    </location>
</feature>
<sequence>MSEFIEVLTKDGSYSLRSVFFQENFHSSFGALEETRLKFTSPSDLQRFKGESLNVLDICFGLGYNSASLFDELIKQKSFLNWYALEIDKKPLEYSLRNKSFLRLWTPKVKKIFESVYQTNYFEDQFFKCSLLWGDAREKINIIPSDIKFDLIYLDGFSPQKCPQVWTLEFLSKVTEKLNPQGYLITYSSSAAVRKTLRNFGLEIFTINPSINDRTFWSQGTVAISKFDSNKLEPNFNCKKLSKLSQMEEEHLLTKASIPYRDQDLNSSKEDIIKKRLDEQLLSNLESTSKWREKWGMTKSSPKS</sequence>
<dbReference type="SUPFAM" id="SSF53335">
    <property type="entry name" value="S-adenosyl-L-methionine-dependent methyltransferases"/>
    <property type="match status" value="1"/>
</dbReference>
<dbReference type="CDD" id="cd02440">
    <property type="entry name" value="AdoMet_MTases"/>
    <property type="match status" value="1"/>
</dbReference>
<keyword evidence="2" id="KW-0489">Methyltransferase</keyword>
<comment type="caution">
    <text evidence="2">The sequence shown here is derived from an EMBL/GenBank/DDBJ whole genome shotgun (WGS) entry which is preliminary data.</text>
</comment>
<name>A0A9D9BUN7_PROMR</name>
<evidence type="ECO:0000313" key="3">
    <source>
        <dbReference type="Proteomes" id="UP000668060"/>
    </source>
</evidence>
<dbReference type="Gene3D" id="3.40.50.150">
    <property type="entry name" value="Vaccinia Virus protein VP39"/>
    <property type="match status" value="1"/>
</dbReference>
<reference evidence="2" key="1">
    <citation type="journal article" date="2021" name="Front. Mar. Sci.">
        <title>Genomes of Diverse Isolates of Prochlorococcus High-Light-Adapted Clade II in the Western Pacific Ocean.</title>
        <authorList>
            <person name="Yan W."/>
            <person name="Feng X."/>
            <person name="Zhang W."/>
            <person name="Nawaz M.Z."/>
            <person name="Luo T."/>
            <person name="Zhang R."/>
            <person name="Jiao N."/>
        </authorList>
    </citation>
    <scope>NUCLEOTIDE SEQUENCE</scope>
    <source>
        <strain evidence="2">CUG1433</strain>
    </source>
</reference>
<protein>
    <submittedName>
        <fullName evidence="2">SAM-dependent methyltransferase</fullName>
    </submittedName>
</protein>
<dbReference type="GO" id="GO:0008168">
    <property type="term" value="F:methyltransferase activity"/>
    <property type="evidence" value="ECO:0007669"/>
    <property type="project" value="UniProtKB-KW"/>
</dbReference>
<proteinExistence type="predicted"/>
<dbReference type="Proteomes" id="UP000668060">
    <property type="component" value="Unassembled WGS sequence"/>
</dbReference>
<organism evidence="2 3">
    <name type="scientific">Prochlorococcus marinus CUG1433</name>
    <dbReference type="NCBI Taxonomy" id="2774506"/>
    <lineage>
        <taxon>Bacteria</taxon>
        <taxon>Bacillati</taxon>
        <taxon>Cyanobacteriota</taxon>
        <taxon>Cyanophyceae</taxon>
        <taxon>Synechococcales</taxon>
        <taxon>Prochlorococcaceae</taxon>
        <taxon>Prochlorococcus</taxon>
    </lineage>
</organism>
<dbReference type="InterPro" id="IPR008471">
    <property type="entry name" value="MnmC-like_methylTransf"/>
</dbReference>
<dbReference type="AlphaFoldDB" id="A0A9D9BUN7"/>
<dbReference type="GO" id="GO:0016645">
    <property type="term" value="F:oxidoreductase activity, acting on the CH-NH group of donors"/>
    <property type="evidence" value="ECO:0007669"/>
    <property type="project" value="InterPro"/>
</dbReference>
<gene>
    <name evidence="2" type="ORF">JJ842_02095</name>
</gene>
<evidence type="ECO:0000313" key="2">
    <source>
        <dbReference type="EMBL" id="MBO6970705.1"/>
    </source>
</evidence>
<dbReference type="PANTHER" id="PTHR39963:SF1">
    <property type="entry name" value="MNMC-LIKE METHYLTRANSFERASE DOMAIN-CONTAINING PROTEIN"/>
    <property type="match status" value="1"/>
</dbReference>
<dbReference type="GO" id="GO:0032259">
    <property type="term" value="P:methylation"/>
    <property type="evidence" value="ECO:0007669"/>
    <property type="project" value="UniProtKB-KW"/>
</dbReference>
<keyword evidence="2" id="KW-0808">Transferase</keyword>
<evidence type="ECO:0000259" key="1">
    <source>
        <dbReference type="Pfam" id="PF05430"/>
    </source>
</evidence>
<accession>A0A9D9BUN7</accession>
<dbReference type="EMBL" id="JAEPLN010000001">
    <property type="protein sequence ID" value="MBO6970705.1"/>
    <property type="molecule type" value="Genomic_DNA"/>
</dbReference>
<dbReference type="Pfam" id="PF05430">
    <property type="entry name" value="Methyltransf_30"/>
    <property type="match status" value="1"/>
</dbReference>
<dbReference type="PANTHER" id="PTHR39963">
    <property type="entry name" value="SLL0983 PROTEIN"/>
    <property type="match status" value="1"/>
</dbReference>